<dbReference type="Proteomes" id="UP001634007">
    <property type="component" value="Unassembled WGS sequence"/>
</dbReference>
<keyword evidence="3" id="KW-1185">Reference proteome</keyword>
<organism evidence="2 3">
    <name type="scientific">Eucalyptus globulus</name>
    <name type="common">Tasmanian blue gum</name>
    <dbReference type="NCBI Taxonomy" id="34317"/>
    <lineage>
        <taxon>Eukaryota</taxon>
        <taxon>Viridiplantae</taxon>
        <taxon>Streptophyta</taxon>
        <taxon>Embryophyta</taxon>
        <taxon>Tracheophyta</taxon>
        <taxon>Spermatophyta</taxon>
        <taxon>Magnoliopsida</taxon>
        <taxon>eudicotyledons</taxon>
        <taxon>Gunneridae</taxon>
        <taxon>Pentapetalae</taxon>
        <taxon>rosids</taxon>
        <taxon>malvids</taxon>
        <taxon>Myrtales</taxon>
        <taxon>Myrtaceae</taxon>
        <taxon>Myrtoideae</taxon>
        <taxon>Eucalypteae</taxon>
        <taxon>Eucalyptus</taxon>
    </lineage>
</organism>
<name>A0ABD3L6Q8_EUCGL</name>
<evidence type="ECO:0000313" key="2">
    <source>
        <dbReference type="EMBL" id="KAL3746243.1"/>
    </source>
</evidence>
<dbReference type="AlphaFoldDB" id="A0ABD3L6Q8"/>
<dbReference type="PANTHER" id="PTHR35768">
    <property type="entry name" value="PROTEIN MULTIPOLAR SPINDLE 1"/>
    <property type="match status" value="1"/>
</dbReference>
<protein>
    <recommendedName>
        <fullName evidence="4">Multipolar spindle 1</fullName>
    </recommendedName>
</protein>
<comment type="caution">
    <text evidence="2">The sequence shown here is derived from an EMBL/GenBank/DDBJ whole genome shotgun (WGS) entry which is preliminary data.</text>
</comment>
<sequence length="388" mass="44239">MSSGSSERRHQPPPPPTTAGDSDDRLKLAVAISLLRSKFLKNRTSPPPPPPPPPPPAESDVLRWKRKAKERKQELLRLREDLKEAEEASHSAAFPQVASCKCYFFDDLGKLSPDRLGGGSDHRFSDVLRRRFLRQVRFRESKRRRDDLHQRRHLSDVTTIDEVEHLCAAADFLVELCDATSSVEEDNFANWSHQAVDFILASLKNLLSVKENMESIEGIVNSLILRLVRRMTSLSGKDGGRDDVGNDVQFHVQHLIRKLGTAVYLGQRALVAVSQKIPVVAESILFSDPFDDKFPDMHQYMFILIQLLEFLVCDYLLTWSRDENFDQLLFEEWLTSIIYARKALGVLESSNSLYMLYMDRVVGELARQLGQISSNHKLNPDVLTNLFL</sequence>
<feature type="region of interest" description="Disordered" evidence="1">
    <location>
        <begin position="38"/>
        <end position="60"/>
    </location>
</feature>
<gene>
    <name evidence="2" type="ORF">ACJRO7_015232</name>
</gene>
<evidence type="ECO:0008006" key="4">
    <source>
        <dbReference type="Google" id="ProtNLM"/>
    </source>
</evidence>
<proteinExistence type="predicted"/>
<dbReference type="SUPFAM" id="SSF101447">
    <property type="entry name" value="Formin homology 2 domain (FH2 domain)"/>
    <property type="match status" value="1"/>
</dbReference>
<feature type="compositionally biased region" description="Pro residues" evidence="1">
    <location>
        <begin position="45"/>
        <end position="57"/>
    </location>
</feature>
<evidence type="ECO:0000256" key="1">
    <source>
        <dbReference type="SAM" id="MobiDB-lite"/>
    </source>
</evidence>
<feature type="compositionally biased region" description="Basic and acidic residues" evidence="1">
    <location>
        <begin position="1"/>
        <end position="10"/>
    </location>
</feature>
<dbReference type="InterPro" id="IPR037500">
    <property type="entry name" value="Msp1"/>
</dbReference>
<feature type="region of interest" description="Disordered" evidence="1">
    <location>
        <begin position="1"/>
        <end position="26"/>
    </location>
</feature>
<evidence type="ECO:0000313" key="3">
    <source>
        <dbReference type="Proteomes" id="UP001634007"/>
    </source>
</evidence>
<reference evidence="2 3" key="1">
    <citation type="submission" date="2024-11" db="EMBL/GenBank/DDBJ databases">
        <title>Chromosome-level genome assembly of Eucalyptus globulus Labill. provides insights into its genome evolution.</title>
        <authorList>
            <person name="Li X."/>
        </authorList>
    </citation>
    <scope>NUCLEOTIDE SEQUENCE [LARGE SCALE GENOMIC DNA]</scope>
    <source>
        <strain evidence="2">CL2024</strain>
        <tissue evidence="2">Fresh tender leaves</tissue>
    </source>
</reference>
<dbReference type="PANTHER" id="PTHR35768:SF1">
    <property type="entry name" value="PROTEIN MULTIPOLAR SPINDLE 1"/>
    <property type="match status" value="1"/>
</dbReference>
<dbReference type="EMBL" id="JBJKBG010000003">
    <property type="protein sequence ID" value="KAL3746243.1"/>
    <property type="molecule type" value="Genomic_DNA"/>
</dbReference>
<accession>A0ABD3L6Q8</accession>